<proteinExistence type="predicted"/>
<dbReference type="InterPro" id="IPR001173">
    <property type="entry name" value="Glyco_trans_2-like"/>
</dbReference>
<gene>
    <name evidence="2" type="ORF">GTU77_02965</name>
</gene>
<dbReference type="SUPFAM" id="SSF53448">
    <property type="entry name" value="Nucleotide-diphospho-sugar transferases"/>
    <property type="match status" value="1"/>
</dbReference>
<comment type="caution">
    <text evidence="2">The sequence shown here is derived from an EMBL/GenBank/DDBJ whole genome shotgun (WGS) entry which is preliminary data.</text>
</comment>
<organism evidence="2 3">
    <name type="scientific">Weissella confusa</name>
    <name type="common">Lactobacillus confusus</name>
    <dbReference type="NCBI Taxonomy" id="1583"/>
    <lineage>
        <taxon>Bacteria</taxon>
        <taxon>Bacillati</taxon>
        <taxon>Bacillota</taxon>
        <taxon>Bacilli</taxon>
        <taxon>Lactobacillales</taxon>
        <taxon>Lactobacillaceae</taxon>
        <taxon>Weissella</taxon>
    </lineage>
</organism>
<evidence type="ECO:0000313" key="2">
    <source>
        <dbReference type="EMBL" id="NBA11172.1"/>
    </source>
</evidence>
<dbReference type="InterPro" id="IPR050834">
    <property type="entry name" value="Glycosyltransf_2"/>
</dbReference>
<feature type="domain" description="Glycosyltransferase 2-like" evidence="1">
    <location>
        <begin position="7"/>
        <end position="127"/>
    </location>
</feature>
<evidence type="ECO:0000313" key="3">
    <source>
        <dbReference type="Proteomes" id="UP000719917"/>
    </source>
</evidence>
<dbReference type="Gene3D" id="3.90.550.10">
    <property type="entry name" value="Spore Coat Polysaccharide Biosynthesis Protein SpsA, Chain A"/>
    <property type="match status" value="1"/>
</dbReference>
<dbReference type="EMBL" id="JAAAMQ010000004">
    <property type="protein sequence ID" value="NBA11172.1"/>
    <property type="molecule type" value="Genomic_DNA"/>
</dbReference>
<dbReference type="Proteomes" id="UP000719917">
    <property type="component" value="Unassembled WGS sequence"/>
</dbReference>
<protein>
    <submittedName>
        <fullName evidence="2">Glycosyltransferase</fullName>
    </submittedName>
</protein>
<reference evidence="2" key="1">
    <citation type="submission" date="2020-01" db="EMBL/GenBank/DDBJ databases">
        <title>First Reported Case and Whole Genome of Weissella confusa in an Equid.</title>
        <authorList>
            <person name="Little S.V."/>
            <person name="Lawhon S.D."/>
        </authorList>
    </citation>
    <scope>NUCLEOTIDE SEQUENCE</scope>
    <source>
        <strain evidence="2">718955</strain>
    </source>
</reference>
<dbReference type="RefSeq" id="WP_161690460.1">
    <property type="nucleotide sequence ID" value="NZ_JAAAMQ010000004.1"/>
</dbReference>
<accession>A0AAJ2YXC5</accession>
<dbReference type="PANTHER" id="PTHR43685">
    <property type="entry name" value="GLYCOSYLTRANSFERASE"/>
    <property type="match status" value="1"/>
</dbReference>
<dbReference type="PANTHER" id="PTHR43685:SF2">
    <property type="entry name" value="GLYCOSYLTRANSFERASE 2-LIKE DOMAIN-CONTAINING PROTEIN"/>
    <property type="match status" value="1"/>
</dbReference>
<dbReference type="InterPro" id="IPR029044">
    <property type="entry name" value="Nucleotide-diphossugar_trans"/>
</dbReference>
<evidence type="ECO:0000259" key="1">
    <source>
        <dbReference type="Pfam" id="PF00535"/>
    </source>
</evidence>
<dbReference type="AlphaFoldDB" id="A0AAJ2YXC5"/>
<name>A0AAJ2YXC5_WEICO</name>
<sequence>MTKIGALIVTFNPDMDRLDQNITAVKDQVETIVIVDNGSINIKEIEEKANFYNLDVIHLHNERGIAGAQNKGMQYLRDLGVGWSLTLDQDSVMPVDAVEKFINSNAFTRKETGLIAAQYDDPNWTEEQRNDKLDNSGRQEIQKKMVIASGNLVKVSAWEKVQGYDEWMFIDQVDFDFNAKLLLAGYEIWQINTVVMTHEVGAVIQRPCLSTLLLFPKKAIFADHSSFREYYIQRNTIVYSKRYPEFRRHKLQTLVSIVQSRRILVYSDPLPKILAAWRGIVDGFLYSAKKDTKFQSFRKMVKENYEN</sequence>
<dbReference type="Pfam" id="PF00535">
    <property type="entry name" value="Glycos_transf_2"/>
    <property type="match status" value="1"/>
</dbReference>